<evidence type="ECO:0000256" key="2">
    <source>
        <dbReference type="ARBA" id="ARBA00007171"/>
    </source>
</evidence>
<evidence type="ECO:0000259" key="5">
    <source>
        <dbReference type="Pfam" id="PF00905"/>
    </source>
</evidence>
<feature type="compositionally biased region" description="Low complexity" evidence="4">
    <location>
        <begin position="16"/>
        <end position="25"/>
    </location>
</feature>
<dbReference type="AlphaFoldDB" id="A0A1M5AUP3"/>
<comment type="similarity">
    <text evidence="2">Belongs to the transpeptidase family.</text>
</comment>
<evidence type="ECO:0000313" key="7">
    <source>
        <dbReference type="EMBL" id="SHF33943.1"/>
    </source>
</evidence>
<dbReference type="InterPro" id="IPR001460">
    <property type="entry name" value="PCN-bd_Tpept"/>
</dbReference>
<feature type="domain" description="Penicillin-binding protein transpeptidase" evidence="5">
    <location>
        <begin position="294"/>
        <end position="610"/>
    </location>
</feature>
<dbReference type="SUPFAM" id="SSF56519">
    <property type="entry name" value="Penicillin binding protein dimerisation domain"/>
    <property type="match status" value="1"/>
</dbReference>
<dbReference type="STRING" id="2017.SAMN05444320_103270"/>
<evidence type="ECO:0000259" key="6">
    <source>
        <dbReference type="Pfam" id="PF03717"/>
    </source>
</evidence>
<organism evidence="7 8">
    <name type="scientific">Streptoalloteichus hindustanus</name>
    <dbReference type="NCBI Taxonomy" id="2017"/>
    <lineage>
        <taxon>Bacteria</taxon>
        <taxon>Bacillati</taxon>
        <taxon>Actinomycetota</taxon>
        <taxon>Actinomycetes</taxon>
        <taxon>Pseudonocardiales</taxon>
        <taxon>Pseudonocardiaceae</taxon>
        <taxon>Streptoalloteichus</taxon>
    </lineage>
</organism>
<dbReference type="Gene3D" id="3.30.450.330">
    <property type="match status" value="1"/>
</dbReference>
<keyword evidence="8" id="KW-1185">Reference proteome</keyword>
<feature type="domain" description="Penicillin-binding protein dimerisation" evidence="6">
    <location>
        <begin position="74"/>
        <end position="245"/>
    </location>
</feature>
<reference evidence="7 8" key="1">
    <citation type="submission" date="2016-11" db="EMBL/GenBank/DDBJ databases">
        <authorList>
            <person name="Jaros S."/>
            <person name="Januszkiewicz K."/>
            <person name="Wedrychowicz H."/>
        </authorList>
    </citation>
    <scope>NUCLEOTIDE SEQUENCE [LARGE SCALE GENOMIC DNA]</scope>
    <source>
        <strain evidence="7 8">DSM 44523</strain>
    </source>
</reference>
<sequence length="634" mass="69284">MQRASGPAPRRRPVRAVRTARPAGGAHHRRRLVVGRTLLVAALLIAGVKLVQVQGLEADALSQKSQQQRLTTKKIPARRGAITDRAGRQLALSEERRALYVLPRQLRKEWDNPKTVEQYKMNADQRTEQIAKGMHEVLGDEFPERELLAKLRSDRSFLYLADSVRPEQARQIREVKKFAEIGEEYREVRQYPGAEPASNIIGLANWRMDNPNDQKVRGLLGLENLQDSLLAGRDGRRVVETAQNNDDMVLPGTERQLEPAVPGSTLELTIDSDVQYQVQRMLADYVRKSGAKNGSAVVLDARTGEVYALANDRTFDPNDPNVLQKLSKDDPRLGNPAVTTPFEPGSVNKVVTAAAGVEYGLVRPDTVLEVPGSIQVADRVIKDAWTHGTQRMTFTGVLGKSSNVGTIKVAQQVGEERFAEMLRRFGLGQATGVGLEGESAGVVPARQQWSGSTFGNLPIGQGLSVTVLQMAGMYQAIANDGVRVPPRVIRAEIGPDGQRKDMKRPEGVKVVSPETARTVRDMMRAVTQSAPQPQRGTGPEAALEGYQISGKTGTAQQVDKTCGCYSSSQHWITFAGILPANDPRFVVGLMLDAPTVAPYNETAAPLFHDIASYLAQRFQIPASEPGPVQQLVVG</sequence>
<dbReference type="GO" id="GO:0005886">
    <property type="term" value="C:plasma membrane"/>
    <property type="evidence" value="ECO:0007669"/>
    <property type="project" value="TreeGrafter"/>
</dbReference>
<dbReference type="GO" id="GO:0008658">
    <property type="term" value="F:penicillin binding"/>
    <property type="evidence" value="ECO:0007669"/>
    <property type="project" value="InterPro"/>
</dbReference>
<dbReference type="Gene3D" id="3.90.1310.10">
    <property type="entry name" value="Penicillin-binding protein 2a (Domain 2)"/>
    <property type="match status" value="1"/>
</dbReference>
<comment type="subcellular location">
    <subcellularLocation>
        <location evidence="1">Membrane</location>
    </subcellularLocation>
</comment>
<keyword evidence="3" id="KW-0472">Membrane</keyword>
<dbReference type="Gene3D" id="3.40.710.10">
    <property type="entry name" value="DD-peptidase/beta-lactamase superfamily"/>
    <property type="match status" value="1"/>
</dbReference>
<dbReference type="RefSeq" id="WP_073481549.1">
    <property type="nucleotide sequence ID" value="NZ_FQVN01000003.1"/>
</dbReference>
<dbReference type="SUPFAM" id="SSF56601">
    <property type="entry name" value="beta-lactamase/transpeptidase-like"/>
    <property type="match status" value="1"/>
</dbReference>
<dbReference type="GO" id="GO:0051301">
    <property type="term" value="P:cell division"/>
    <property type="evidence" value="ECO:0007669"/>
    <property type="project" value="UniProtKB-KW"/>
</dbReference>
<evidence type="ECO:0000256" key="4">
    <source>
        <dbReference type="SAM" id="MobiDB-lite"/>
    </source>
</evidence>
<keyword evidence="7" id="KW-0132">Cell division</keyword>
<gene>
    <name evidence="7" type="ORF">SAMN05444320_103270</name>
</gene>
<name>A0A1M5AUP3_STRHI</name>
<evidence type="ECO:0000313" key="8">
    <source>
        <dbReference type="Proteomes" id="UP000184501"/>
    </source>
</evidence>
<keyword evidence="7" id="KW-0131">Cell cycle</keyword>
<dbReference type="InterPro" id="IPR005311">
    <property type="entry name" value="PBP_dimer"/>
</dbReference>
<protein>
    <submittedName>
        <fullName evidence="7">Cell division protein FtsI (Penicillin-binding protein 3)</fullName>
    </submittedName>
</protein>
<dbReference type="PANTHER" id="PTHR30627:SF1">
    <property type="entry name" value="PEPTIDOGLYCAN D,D-TRANSPEPTIDASE FTSI"/>
    <property type="match status" value="1"/>
</dbReference>
<feature type="region of interest" description="Disordered" evidence="4">
    <location>
        <begin position="1"/>
        <end position="28"/>
    </location>
</feature>
<evidence type="ECO:0000256" key="3">
    <source>
        <dbReference type="ARBA" id="ARBA00023136"/>
    </source>
</evidence>
<dbReference type="Proteomes" id="UP000184501">
    <property type="component" value="Unassembled WGS sequence"/>
</dbReference>
<dbReference type="GO" id="GO:0071555">
    <property type="term" value="P:cell wall organization"/>
    <property type="evidence" value="ECO:0007669"/>
    <property type="project" value="TreeGrafter"/>
</dbReference>
<accession>A0A1M5AUP3</accession>
<dbReference type="OrthoDB" id="9789078at2"/>
<dbReference type="InterPro" id="IPR050515">
    <property type="entry name" value="Beta-lactam/transpept"/>
</dbReference>
<evidence type="ECO:0000256" key="1">
    <source>
        <dbReference type="ARBA" id="ARBA00004370"/>
    </source>
</evidence>
<dbReference type="InterPro" id="IPR036138">
    <property type="entry name" value="PBP_dimer_sf"/>
</dbReference>
<dbReference type="EMBL" id="FQVN01000003">
    <property type="protein sequence ID" value="SHF33943.1"/>
    <property type="molecule type" value="Genomic_DNA"/>
</dbReference>
<dbReference type="Pfam" id="PF03717">
    <property type="entry name" value="PBP_dimer"/>
    <property type="match status" value="1"/>
</dbReference>
<dbReference type="PANTHER" id="PTHR30627">
    <property type="entry name" value="PEPTIDOGLYCAN D,D-TRANSPEPTIDASE"/>
    <property type="match status" value="1"/>
</dbReference>
<dbReference type="Pfam" id="PF00905">
    <property type="entry name" value="Transpeptidase"/>
    <property type="match status" value="1"/>
</dbReference>
<proteinExistence type="inferred from homology"/>
<dbReference type="InterPro" id="IPR012338">
    <property type="entry name" value="Beta-lactam/transpept-like"/>
</dbReference>